<reference evidence="2 3" key="1">
    <citation type="journal article" date="2012" name="J. Bacteriol.">
        <title>Genome Sequence of the Filamentous Bacterium Fibrisoma limi BUZ 3T.</title>
        <authorList>
            <person name="Filippini M."/>
            <person name="Qi W."/>
            <person name="Jaenicke S."/>
            <person name="Goesmann A."/>
            <person name="Smits T.H."/>
            <person name="Bagheri H.C."/>
        </authorList>
    </citation>
    <scope>NUCLEOTIDE SEQUENCE [LARGE SCALE GENOMIC DNA]</scope>
    <source>
        <strain evidence="3">BUZ 3T</strain>
    </source>
</reference>
<keyword evidence="3" id="KW-1185">Reference proteome</keyword>
<feature type="transmembrane region" description="Helical" evidence="1">
    <location>
        <begin position="21"/>
        <end position="38"/>
    </location>
</feature>
<accession>I2GI92</accession>
<evidence type="ECO:0000313" key="3">
    <source>
        <dbReference type="Proteomes" id="UP000009309"/>
    </source>
</evidence>
<gene>
    <name evidence="2" type="ORF">BN8_02725</name>
</gene>
<keyword evidence="1" id="KW-1133">Transmembrane helix</keyword>
<dbReference type="AlphaFoldDB" id="I2GI92"/>
<name>I2GI92_9BACT</name>
<keyword evidence="1" id="KW-0472">Membrane</keyword>
<keyword evidence="1" id="KW-0812">Transmembrane</keyword>
<comment type="caution">
    <text evidence="2">The sequence shown here is derived from an EMBL/GenBank/DDBJ whole genome shotgun (WGS) entry which is preliminary data.</text>
</comment>
<dbReference type="EMBL" id="CAIT01000006">
    <property type="protein sequence ID" value="CCH53617.1"/>
    <property type="molecule type" value="Genomic_DNA"/>
</dbReference>
<organism evidence="2 3">
    <name type="scientific">Fibrisoma limi BUZ 3</name>
    <dbReference type="NCBI Taxonomy" id="1185876"/>
    <lineage>
        <taxon>Bacteria</taxon>
        <taxon>Pseudomonadati</taxon>
        <taxon>Bacteroidota</taxon>
        <taxon>Cytophagia</taxon>
        <taxon>Cytophagales</taxon>
        <taxon>Spirosomataceae</taxon>
        <taxon>Fibrisoma</taxon>
    </lineage>
</organism>
<dbReference type="STRING" id="1185876.BN8_02725"/>
<sequence>MKGAGYFRLVALAPNHTPRQSCLLAVWAFIVGGIPFAPTSVVKNSNLPIFDQDTSPAIGRDIRDMASQMPRYFFSFNYD</sequence>
<evidence type="ECO:0000313" key="2">
    <source>
        <dbReference type="EMBL" id="CCH53617.1"/>
    </source>
</evidence>
<protein>
    <submittedName>
        <fullName evidence="2">Uncharacterized protein</fullName>
    </submittedName>
</protein>
<proteinExistence type="predicted"/>
<dbReference type="Proteomes" id="UP000009309">
    <property type="component" value="Unassembled WGS sequence"/>
</dbReference>
<evidence type="ECO:0000256" key="1">
    <source>
        <dbReference type="SAM" id="Phobius"/>
    </source>
</evidence>